<evidence type="ECO:0000313" key="16">
    <source>
        <dbReference type="Proteomes" id="UP000271227"/>
    </source>
</evidence>
<dbReference type="PRINTS" id="PR00415">
    <property type="entry name" value="ACONITASE"/>
</dbReference>
<evidence type="ECO:0000256" key="6">
    <source>
        <dbReference type="ARBA" id="ARBA00022485"/>
    </source>
</evidence>
<evidence type="ECO:0000256" key="7">
    <source>
        <dbReference type="ARBA" id="ARBA00022605"/>
    </source>
</evidence>
<evidence type="ECO:0000256" key="11">
    <source>
        <dbReference type="ARBA" id="ARBA00023239"/>
    </source>
</evidence>
<keyword evidence="16" id="KW-1185">Reference proteome</keyword>
<dbReference type="NCBIfam" id="TIGR00170">
    <property type="entry name" value="leuC"/>
    <property type="match status" value="1"/>
</dbReference>
<comment type="subunit">
    <text evidence="4 13">Heterodimer of LeuC and LeuD.</text>
</comment>
<keyword evidence="8 13" id="KW-0479">Metal-binding</keyword>
<dbReference type="InterPro" id="IPR018136">
    <property type="entry name" value="Aconitase_4Fe-4S_BS"/>
</dbReference>
<evidence type="ECO:0000256" key="10">
    <source>
        <dbReference type="ARBA" id="ARBA00023014"/>
    </source>
</evidence>
<reference evidence="15 16" key="1">
    <citation type="submission" date="2018-10" db="EMBL/GenBank/DDBJ databases">
        <title>Genomic Encyclopedia of Archaeal and Bacterial Type Strains, Phase II (KMG-II): from individual species to whole genera.</title>
        <authorList>
            <person name="Goeker M."/>
        </authorList>
    </citation>
    <scope>NUCLEOTIDE SEQUENCE [LARGE SCALE GENOMIC DNA]</scope>
    <source>
        <strain evidence="15 16">DSM 25217</strain>
    </source>
</reference>
<dbReference type="PROSITE" id="PS01244">
    <property type="entry name" value="ACONITASE_2"/>
    <property type="match status" value="1"/>
</dbReference>
<dbReference type="InterPro" id="IPR050067">
    <property type="entry name" value="IPM_dehydratase_rel_enz"/>
</dbReference>
<keyword evidence="12 13" id="KW-0100">Branched-chain amino acid biosynthesis</keyword>
<dbReference type="EC" id="4.2.1.33" evidence="13"/>
<comment type="cofactor">
    <cofactor evidence="13">
        <name>[4Fe-4S] cluster</name>
        <dbReference type="ChEBI" id="CHEBI:49883"/>
    </cofactor>
    <text evidence="13">Binds 1 [4Fe-4S] cluster per subunit.</text>
</comment>
<keyword evidence="10 13" id="KW-0411">Iron-sulfur</keyword>
<dbReference type="GO" id="GO:0051539">
    <property type="term" value="F:4 iron, 4 sulfur cluster binding"/>
    <property type="evidence" value="ECO:0007669"/>
    <property type="project" value="UniProtKB-KW"/>
</dbReference>
<dbReference type="AlphaFoldDB" id="A0A3M0BZB9"/>
<dbReference type="InterPro" id="IPR015931">
    <property type="entry name" value="Acnase/IPM_dHydase_lsu_aba_1/3"/>
</dbReference>
<keyword evidence="11 13" id="KW-0456">Lyase</keyword>
<evidence type="ECO:0000256" key="12">
    <source>
        <dbReference type="ARBA" id="ARBA00023304"/>
    </source>
</evidence>
<accession>A0A3M0BZB9</accession>
<dbReference type="InterPro" id="IPR004430">
    <property type="entry name" value="3-IsopropMal_deHydase_lsu"/>
</dbReference>
<organism evidence="15 16">
    <name type="scientific">Eilatimonas milleporae</name>
    <dbReference type="NCBI Taxonomy" id="911205"/>
    <lineage>
        <taxon>Bacteria</taxon>
        <taxon>Pseudomonadati</taxon>
        <taxon>Pseudomonadota</taxon>
        <taxon>Alphaproteobacteria</taxon>
        <taxon>Kordiimonadales</taxon>
        <taxon>Kordiimonadaceae</taxon>
        <taxon>Eilatimonas</taxon>
    </lineage>
</organism>
<name>A0A3M0BZB9_9PROT</name>
<evidence type="ECO:0000256" key="9">
    <source>
        <dbReference type="ARBA" id="ARBA00023004"/>
    </source>
</evidence>
<evidence type="ECO:0000259" key="14">
    <source>
        <dbReference type="Pfam" id="PF00330"/>
    </source>
</evidence>
<comment type="function">
    <text evidence="2 13">Catalyzes the isomerization between 2-isopropylmalate and 3-isopropylmalate, via the formation of 2-isopropylmaleate.</text>
</comment>
<dbReference type="UniPathway" id="UPA00048">
    <property type="reaction ID" value="UER00071"/>
</dbReference>
<comment type="catalytic activity">
    <reaction evidence="1 13">
        <text>(2R,3S)-3-isopropylmalate = (2S)-2-isopropylmalate</text>
        <dbReference type="Rhea" id="RHEA:32287"/>
        <dbReference type="ChEBI" id="CHEBI:1178"/>
        <dbReference type="ChEBI" id="CHEBI:35121"/>
        <dbReference type="EC" id="4.2.1.33"/>
    </reaction>
</comment>
<feature type="binding site" evidence="13">
    <location>
        <position position="411"/>
    </location>
    <ligand>
        <name>[4Fe-4S] cluster</name>
        <dbReference type="ChEBI" id="CHEBI:49883"/>
    </ligand>
</feature>
<dbReference type="NCBIfam" id="NF004016">
    <property type="entry name" value="PRK05478.1"/>
    <property type="match status" value="1"/>
</dbReference>
<keyword evidence="5 13" id="KW-0432">Leucine biosynthesis</keyword>
<dbReference type="InterPro" id="IPR001030">
    <property type="entry name" value="Acoase/IPM_deHydtase_lsu_aba"/>
</dbReference>
<dbReference type="GO" id="GO:0046872">
    <property type="term" value="F:metal ion binding"/>
    <property type="evidence" value="ECO:0007669"/>
    <property type="project" value="UniProtKB-KW"/>
</dbReference>
<feature type="domain" description="Aconitase/3-isopropylmalate dehydratase large subunit alpha/beta/alpha" evidence="14">
    <location>
        <begin position="8"/>
        <end position="458"/>
    </location>
</feature>
<evidence type="ECO:0000256" key="4">
    <source>
        <dbReference type="ARBA" id="ARBA00011271"/>
    </source>
</evidence>
<dbReference type="InterPro" id="IPR036008">
    <property type="entry name" value="Aconitase_4Fe-4S_dom"/>
</dbReference>
<dbReference type="SUPFAM" id="SSF53732">
    <property type="entry name" value="Aconitase iron-sulfur domain"/>
    <property type="match status" value="1"/>
</dbReference>
<dbReference type="Proteomes" id="UP000271227">
    <property type="component" value="Unassembled WGS sequence"/>
</dbReference>
<dbReference type="PANTHER" id="PTHR43822">
    <property type="entry name" value="HOMOACONITASE, MITOCHONDRIAL-RELATED"/>
    <property type="match status" value="1"/>
</dbReference>
<dbReference type="NCBIfam" id="NF009116">
    <property type="entry name" value="PRK12466.1"/>
    <property type="match status" value="1"/>
</dbReference>
<evidence type="ECO:0000256" key="5">
    <source>
        <dbReference type="ARBA" id="ARBA00022430"/>
    </source>
</evidence>
<evidence type="ECO:0000256" key="3">
    <source>
        <dbReference type="ARBA" id="ARBA00004729"/>
    </source>
</evidence>
<evidence type="ECO:0000256" key="8">
    <source>
        <dbReference type="ARBA" id="ARBA00022723"/>
    </source>
</evidence>
<dbReference type="PANTHER" id="PTHR43822:SF9">
    <property type="entry name" value="3-ISOPROPYLMALATE DEHYDRATASE"/>
    <property type="match status" value="1"/>
</dbReference>
<dbReference type="GO" id="GO:0009098">
    <property type="term" value="P:L-leucine biosynthetic process"/>
    <property type="evidence" value="ECO:0007669"/>
    <property type="project" value="UniProtKB-UniRule"/>
</dbReference>
<evidence type="ECO:0000256" key="13">
    <source>
        <dbReference type="HAMAP-Rule" id="MF_01026"/>
    </source>
</evidence>
<keyword evidence="6 13" id="KW-0004">4Fe-4S</keyword>
<dbReference type="Gene3D" id="3.30.499.10">
    <property type="entry name" value="Aconitase, domain 3"/>
    <property type="match status" value="2"/>
</dbReference>
<dbReference type="EMBL" id="REFR01000015">
    <property type="protein sequence ID" value="RMB01925.1"/>
    <property type="molecule type" value="Genomic_DNA"/>
</dbReference>
<keyword evidence="7 13" id="KW-0028">Amino-acid biosynthesis</keyword>
<gene>
    <name evidence="13" type="primary">leuC</name>
    <name evidence="15" type="ORF">BXY39_3433</name>
</gene>
<proteinExistence type="inferred from homology"/>
<evidence type="ECO:0000256" key="2">
    <source>
        <dbReference type="ARBA" id="ARBA00002695"/>
    </source>
</evidence>
<dbReference type="InParanoid" id="A0A3M0BZB9"/>
<evidence type="ECO:0000313" key="15">
    <source>
        <dbReference type="EMBL" id="RMB01925.1"/>
    </source>
</evidence>
<keyword evidence="9 13" id="KW-0408">Iron</keyword>
<comment type="caution">
    <text evidence="15">The sequence shown here is derived from an EMBL/GenBank/DDBJ whole genome shotgun (WGS) entry which is preliminary data.</text>
</comment>
<dbReference type="GO" id="GO:0003861">
    <property type="term" value="F:3-isopropylmalate dehydratase activity"/>
    <property type="evidence" value="ECO:0007669"/>
    <property type="project" value="UniProtKB-UniRule"/>
</dbReference>
<comment type="pathway">
    <text evidence="3 13">Amino-acid biosynthesis; L-leucine biosynthesis; L-leucine from 3-methyl-2-oxobutanoate: step 2/4.</text>
</comment>
<evidence type="ECO:0000256" key="1">
    <source>
        <dbReference type="ARBA" id="ARBA00000491"/>
    </source>
</evidence>
<dbReference type="FunFam" id="3.30.499.10:FF:000007">
    <property type="entry name" value="3-isopropylmalate dehydratase large subunit"/>
    <property type="match status" value="1"/>
</dbReference>
<dbReference type="HAMAP" id="MF_01026">
    <property type="entry name" value="LeuC_type1"/>
    <property type="match status" value="1"/>
</dbReference>
<feature type="binding site" evidence="13">
    <location>
        <position position="348"/>
    </location>
    <ligand>
        <name>[4Fe-4S] cluster</name>
        <dbReference type="ChEBI" id="CHEBI:49883"/>
    </ligand>
</feature>
<sequence>MAGATLYEKIWDAHAVRHYDDGATLLYIDRHLVQEVSTPQSFLALDTSRARIHRADAHLCVADHAVPTDRETPSLKDGLARKQVERLIENAQKYGLKYLPLDGDRHGIVHVIGPEVGFTLPGTTLVCGDSHTSTHGAFGCIAFGIGASECVSVFRTQCLRLTRQKTMRVTLSGSLPHGVYAKDVILSLIARHGTGIGIGHAIEYAGPAVAGLSMEERMTLCNMTIEAGSRIGIIAPDGKTIDYLKGRPLAPQGANWDRAVTCWRSLKSDDDAVFDREIDLDVREIAPHVSWGTSPDLTINIDQRTPDPSVIADPKERDRIRKSLAYMGLEPNTPIQNVPVDHVFIGSCTNGRLEDLQAAARIIDGRKVARHVKAIVVPGSMAVRKAAEEKGLHTLFKAAGFEWRHSGCSMCVGMNDDRLQPGQRCASTSNRNFEGRQGVGGRTHLMSPAMAAAAAVKGCITDVRELLEP</sequence>
<comment type="similarity">
    <text evidence="13">Belongs to the aconitase/IPM isomerase family. LeuC type 1 subfamily.</text>
</comment>
<feature type="binding site" evidence="13">
    <location>
        <position position="408"/>
    </location>
    <ligand>
        <name>[4Fe-4S] cluster</name>
        <dbReference type="ChEBI" id="CHEBI:49883"/>
    </ligand>
</feature>
<protein>
    <recommendedName>
        <fullName evidence="13">3-isopropylmalate dehydratase large subunit</fullName>
        <ecNumber evidence="13">4.2.1.33</ecNumber>
    </recommendedName>
    <alternativeName>
        <fullName evidence="13">Alpha-IPM isomerase</fullName>
        <shortName evidence="13">IPMI</shortName>
    </alternativeName>
    <alternativeName>
        <fullName evidence="13">Isopropylmalate isomerase</fullName>
    </alternativeName>
</protein>
<dbReference type="Pfam" id="PF00330">
    <property type="entry name" value="Aconitase"/>
    <property type="match status" value="1"/>
</dbReference>
<dbReference type="PROSITE" id="PS00450">
    <property type="entry name" value="ACONITASE_1"/>
    <property type="match status" value="1"/>
</dbReference>